<reference evidence="1 2" key="1">
    <citation type="journal article" date="2005" name="Int. J. Syst. Evol. Microbiol.">
        <title>Nitrincola lacisaponensis gen. nov., sp. nov., a novel alkaliphilic bacterium isolated from an alkaline, saline lake.</title>
        <authorList>
            <person name="Dimitriu P.A."/>
            <person name="Shukla S.K."/>
            <person name="Conradt J."/>
            <person name="Marquez M.C."/>
            <person name="Ventosa A."/>
            <person name="Maglia A."/>
            <person name="Peyton B.M."/>
            <person name="Pinkart H.C."/>
            <person name="Mormile M.R."/>
        </authorList>
    </citation>
    <scope>NUCLEOTIDE SEQUENCE [LARGE SCALE GENOMIC DNA]</scope>
    <source>
        <strain evidence="1 2">4CA</strain>
    </source>
</reference>
<protein>
    <submittedName>
        <fullName evidence="1">N-formylglutamate deformylase</fullName>
        <ecNumber evidence="1">3.5.1.68</ecNumber>
    </submittedName>
</protein>
<proteinExistence type="predicted"/>
<organism evidence="1 2">
    <name type="scientific">Nitrincola lacisaponensis</name>
    <dbReference type="NCBI Taxonomy" id="267850"/>
    <lineage>
        <taxon>Bacteria</taxon>
        <taxon>Pseudomonadati</taxon>
        <taxon>Pseudomonadota</taxon>
        <taxon>Gammaproteobacteria</taxon>
        <taxon>Oceanospirillales</taxon>
        <taxon>Oceanospirillaceae</taxon>
        <taxon>Nitrincola</taxon>
    </lineage>
</organism>
<dbReference type="STRING" id="267850.ADINL_0244"/>
<gene>
    <name evidence="1" type="ORF">ADINL_0244</name>
</gene>
<dbReference type="PATRIC" id="fig|267850.7.peg.240"/>
<dbReference type="Proteomes" id="UP000027318">
    <property type="component" value="Unassembled WGS sequence"/>
</dbReference>
<dbReference type="GO" id="GO:0050129">
    <property type="term" value="F:N-formylglutamate deformylase activity"/>
    <property type="evidence" value="ECO:0007669"/>
    <property type="project" value="UniProtKB-EC"/>
</dbReference>
<keyword evidence="1" id="KW-0378">Hydrolase</keyword>
<evidence type="ECO:0000313" key="1">
    <source>
        <dbReference type="EMBL" id="KDE41171.1"/>
    </source>
</evidence>
<dbReference type="Pfam" id="PF05013">
    <property type="entry name" value="FGase"/>
    <property type="match status" value="1"/>
</dbReference>
<dbReference type="EMBL" id="JMSZ01000007">
    <property type="protein sequence ID" value="KDE41171.1"/>
    <property type="molecule type" value="Genomic_DNA"/>
</dbReference>
<accession>A0A063Y8V7</accession>
<dbReference type="EC" id="3.5.1.68" evidence="1"/>
<comment type="caution">
    <text evidence="1">The sequence shown here is derived from an EMBL/GenBank/DDBJ whole genome shotgun (WGS) entry which is preliminary data.</text>
</comment>
<sequence length="247" mass="28684">MTLQDLRQAEDTHVEKLYGFSTEMGIPRLDAHFPRSYIDLNRSRYEIDEELLEQAWPGERRQTDKVELGKGLIWRMLDNGQPIYTRKLSIAEIEQRIQQYWIPYHQALEALIERVHQHFGFVLHLNCHSMPSVSDTFSTNHPGLVHPDIVLGDRDGESADPALTHAMAEQFEQLGYSCWINKPYKGVELVKSYSNPAQGKHSIQVEINRRLYMNEQTRELTDGYATLRPHLQHVVSHMLNIVTQRLG</sequence>
<dbReference type="SUPFAM" id="SSF53187">
    <property type="entry name" value="Zn-dependent exopeptidases"/>
    <property type="match status" value="1"/>
</dbReference>
<dbReference type="AlphaFoldDB" id="A0A063Y8V7"/>
<name>A0A063Y8V7_9GAMM</name>
<dbReference type="InterPro" id="IPR007709">
    <property type="entry name" value="N-FG_amidohydro"/>
</dbReference>
<dbReference type="Gene3D" id="3.40.630.40">
    <property type="entry name" value="Zn-dependent exopeptidases"/>
    <property type="match status" value="1"/>
</dbReference>
<evidence type="ECO:0000313" key="2">
    <source>
        <dbReference type="Proteomes" id="UP000027318"/>
    </source>
</evidence>
<keyword evidence="2" id="KW-1185">Reference proteome</keyword>